<evidence type="ECO:0000313" key="1">
    <source>
        <dbReference type="EMBL" id="MDQ0174429.1"/>
    </source>
</evidence>
<comment type="caution">
    <text evidence="1">The sequence shown here is derived from an EMBL/GenBank/DDBJ whole genome shotgun (WGS) entry which is preliminary data.</text>
</comment>
<dbReference type="InterPro" id="IPR011604">
    <property type="entry name" value="PDDEXK-like_dom_sf"/>
</dbReference>
<name>A0ABT9WMB1_9BACI</name>
<reference evidence="1 2" key="1">
    <citation type="submission" date="2023-07" db="EMBL/GenBank/DDBJ databases">
        <title>Genomic Encyclopedia of Type Strains, Phase IV (KMG-IV): sequencing the most valuable type-strain genomes for metagenomic binning, comparative biology and taxonomic classification.</title>
        <authorList>
            <person name="Goeker M."/>
        </authorList>
    </citation>
    <scope>NUCLEOTIDE SEQUENCE [LARGE SCALE GENOMIC DNA]</scope>
    <source>
        <strain evidence="1 2">DSM 23837</strain>
    </source>
</reference>
<evidence type="ECO:0000313" key="2">
    <source>
        <dbReference type="Proteomes" id="UP001223586"/>
    </source>
</evidence>
<keyword evidence="2" id="KW-1185">Reference proteome</keyword>
<protein>
    <recommendedName>
        <fullName evidence="3">YqaJ viral recombinase domain-containing protein</fullName>
    </recommendedName>
</protein>
<dbReference type="EMBL" id="JAUSTT010000001">
    <property type="protein sequence ID" value="MDQ0174429.1"/>
    <property type="molecule type" value="Genomic_DNA"/>
</dbReference>
<dbReference type="RefSeq" id="WP_307225882.1">
    <property type="nucleotide sequence ID" value="NZ_JAUSTT010000001.1"/>
</dbReference>
<dbReference type="Proteomes" id="UP001223586">
    <property type="component" value="Unassembled WGS sequence"/>
</dbReference>
<sequence>MTNTNELVTQIEGDFLALLDEWHSLPEVWDNGLDAQIHRWYSNPPKVFPKKPYFSPSSTNSCPRELYVKAKGAKKDNFRRQPHQARWQRIGTNIGDIIQRDLLFIEKHFEAKTGNKSRFKFERNVAGQPMFEDFAKTNTLVEHAGESFYLYGAPDGIMEYVTDEGEAIRVGLEIKSKQTTPARTSLHSMRNPDESHVKQTIAYSHMFGCDYYVILYVNAAKQGWSLTEEQYAKTPDIRAFCLHITDAQRTVLFDELAEISKSIRTSEPMPLDLSKWTFNNYKTACALDLSDEEVAALKTQVQRVLRSGLSLKKKEEYVEAFQFIESVRKKEEGVPV</sequence>
<dbReference type="Gene3D" id="3.90.320.10">
    <property type="match status" value="1"/>
</dbReference>
<proteinExistence type="predicted"/>
<accession>A0ABT9WMB1</accession>
<evidence type="ECO:0008006" key="3">
    <source>
        <dbReference type="Google" id="ProtNLM"/>
    </source>
</evidence>
<organism evidence="1 2">
    <name type="scientific">Bacillus chungangensis</name>
    <dbReference type="NCBI Taxonomy" id="587633"/>
    <lineage>
        <taxon>Bacteria</taxon>
        <taxon>Bacillati</taxon>
        <taxon>Bacillota</taxon>
        <taxon>Bacilli</taxon>
        <taxon>Bacillales</taxon>
        <taxon>Bacillaceae</taxon>
        <taxon>Bacillus</taxon>
    </lineage>
</organism>
<gene>
    <name evidence="1" type="ORF">J2S08_000260</name>
</gene>